<name>A0ABT8R176_9BACT</name>
<sequence length="183" mass="20785">MKRAISLLLLSLFLYNMVGFYTLFFIQQANIKQGITQTIEQGNISEEDLIVFGIPITLPYQADRDFERVEGDFKYEGKYYEMVKKRIKNDTLYVYCINNVAQEQLNANLSKHTAAHVGDLTGNHGGKSAEKIIKQIIKDYLSQPAEIFSTNLQKIDLLKTTTHYLPHISSTARQVPSPPPKTA</sequence>
<protein>
    <submittedName>
        <fullName evidence="1">Uncharacterized protein</fullName>
    </submittedName>
</protein>
<dbReference type="Proteomes" id="UP001168528">
    <property type="component" value="Unassembled WGS sequence"/>
</dbReference>
<reference evidence="1" key="1">
    <citation type="submission" date="2023-07" db="EMBL/GenBank/DDBJ databases">
        <title>The genome sequence of Rhodocytophaga aerolata KACC 12507.</title>
        <authorList>
            <person name="Zhang X."/>
        </authorList>
    </citation>
    <scope>NUCLEOTIDE SEQUENCE</scope>
    <source>
        <strain evidence="1">KACC 12507</strain>
    </source>
</reference>
<comment type="caution">
    <text evidence="1">The sequence shown here is derived from an EMBL/GenBank/DDBJ whole genome shotgun (WGS) entry which is preliminary data.</text>
</comment>
<keyword evidence="2" id="KW-1185">Reference proteome</keyword>
<accession>A0ABT8R176</accession>
<organism evidence="1 2">
    <name type="scientific">Rhodocytophaga aerolata</name>
    <dbReference type="NCBI Taxonomy" id="455078"/>
    <lineage>
        <taxon>Bacteria</taxon>
        <taxon>Pseudomonadati</taxon>
        <taxon>Bacteroidota</taxon>
        <taxon>Cytophagia</taxon>
        <taxon>Cytophagales</taxon>
        <taxon>Rhodocytophagaceae</taxon>
        <taxon>Rhodocytophaga</taxon>
    </lineage>
</organism>
<evidence type="ECO:0000313" key="1">
    <source>
        <dbReference type="EMBL" id="MDO1445003.1"/>
    </source>
</evidence>
<evidence type="ECO:0000313" key="2">
    <source>
        <dbReference type="Proteomes" id="UP001168528"/>
    </source>
</evidence>
<dbReference type="RefSeq" id="WP_302035802.1">
    <property type="nucleotide sequence ID" value="NZ_JAUKPO010000001.1"/>
</dbReference>
<proteinExistence type="predicted"/>
<gene>
    <name evidence="1" type="ORF">Q0590_02010</name>
</gene>
<dbReference type="EMBL" id="JAUKPO010000001">
    <property type="protein sequence ID" value="MDO1445003.1"/>
    <property type="molecule type" value="Genomic_DNA"/>
</dbReference>